<dbReference type="Gene3D" id="3.60.10.10">
    <property type="entry name" value="Endonuclease/exonuclease/phosphatase"/>
    <property type="match status" value="1"/>
</dbReference>
<accession>A0AAV0WK36</accession>
<dbReference type="PANTHER" id="PTHR33273:SF4">
    <property type="entry name" value="ENDONUCLEASE_EXONUCLEASE_PHOSPHATASE DOMAIN-CONTAINING PROTEIN"/>
    <property type="match status" value="1"/>
</dbReference>
<dbReference type="AlphaFoldDB" id="A0AAV0WK36"/>
<dbReference type="PANTHER" id="PTHR33273">
    <property type="entry name" value="DOMAIN-CONTAINING PROTEIN, PUTATIVE-RELATED"/>
    <property type="match status" value="1"/>
</dbReference>
<comment type="caution">
    <text evidence="3">The sequence shown here is derived from an EMBL/GenBank/DDBJ whole genome shotgun (WGS) entry which is preliminary data.</text>
</comment>
<evidence type="ECO:0000256" key="1">
    <source>
        <dbReference type="SAM" id="MobiDB-lite"/>
    </source>
</evidence>
<evidence type="ECO:0000313" key="4">
    <source>
        <dbReference type="Proteomes" id="UP001160148"/>
    </source>
</evidence>
<sequence>MTEQLKILHWNCQGLGNKKMELLQFVQNHKIHIILLNETHLNPKTAFKLPNYHTYRKDRAAPPGQRSAGGTAILVLNRLIHYETIIPTNSIENTTVHIQINHHETRLSAVYKRPGTILQTADIDLLLDTEFPTIISKHPAWNSRLANQAGLALKNHMNRRDYTIVGPDSPTRIPDQQNQLPDVDNRKKSDF</sequence>
<dbReference type="Proteomes" id="UP001160148">
    <property type="component" value="Unassembled WGS sequence"/>
</dbReference>
<dbReference type="GO" id="GO:0003824">
    <property type="term" value="F:catalytic activity"/>
    <property type="evidence" value="ECO:0007669"/>
    <property type="project" value="InterPro"/>
</dbReference>
<feature type="region of interest" description="Disordered" evidence="1">
    <location>
        <begin position="161"/>
        <end position="191"/>
    </location>
</feature>
<reference evidence="3 4" key="1">
    <citation type="submission" date="2023-01" db="EMBL/GenBank/DDBJ databases">
        <authorList>
            <person name="Whitehead M."/>
        </authorList>
    </citation>
    <scope>NUCLEOTIDE SEQUENCE [LARGE SCALE GENOMIC DNA]</scope>
</reference>
<protein>
    <recommendedName>
        <fullName evidence="2">Endonuclease/exonuclease/phosphatase domain-containing protein</fullName>
    </recommendedName>
</protein>
<feature type="domain" description="Endonuclease/exonuclease/phosphatase" evidence="2">
    <location>
        <begin position="8"/>
        <end position="88"/>
    </location>
</feature>
<dbReference type="Pfam" id="PF03372">
    <property type="entry name" value="Exo_endo_phos"/>
    <property type="match status" value="1"/>
</dbReference>
<dbReference type="SUPFAM" id="SSF56219">
    <property type="entry name" value="DNase I-like"/>
    <property type="match status" value="1"/>
</dbReference>
<dbReference type="InterPro" id="IPR036691">
    <property type="entry name" value="Endo/exonu/phosph_ase_sf"/>
</dbReference>
<name>A0AAV0WK36_9HEMI</name>
<dbReference type="EMBL" id="CARXXK010000002">
    <property type="protein sequence ID" value="CAI6356138.1"/>
    <property type="molecule type" value="Genomic_DNA"/>
</dbReference>
<gene>
    <name evidence="3" type="ORF">MEUPH1_LOCUS11901</name>
</gene>
<evidence type="ECO:0000259" key="2">
    <source>
        <dbReference type="Pfam" id="PF03372"/>
    </source>
</evidence>
<dbReference type="InterPro" id="IPR005135">
    <property type="entry name" value="Endo/exonuclease/phosphatase"/>
</dbReference>
<keyword evidence="4" id="KW-1185">Reference proteome</keyword>
<proteinExistence type="predicted"/>
<evidence type="ECO:0000313" key="3">
    <source>
        <dbReference type="EMBL" id="CAI6356138.1"/>
    </source>
</evidence>
<organism evidence="3 4">
    <name type="scientific">Macrosiphum euphorbiae</name>
    <name type="common">potato aphid</name>
    <dbReference type="NCBI Taxonomy" id="13131"/>
    <lineage>
        <taxon>Eukaryota</taxon>
        <taxon>Metazoa</taxon>
        <taxon>Ecdysozoa</taxon>
        <taxon>Arthropoda</taxon>
        <taxon>Hexapoda</taxon>
        <taxon>Insecta</taxon>
        <taxon>Pterygota</taxon>
        <taxon>Neoptera</taxon>
        <taxon>Paraneoptera</taxon>
        <taxon>Hemiptera</taxon>
        <taxon>Sternorrhyncha</taxon>
        <taxon>Aphidomorpha</taxon>
        <taxon>Aphidoidea</taxon>
        <taxon>Aphididae</taxon>
        <taxon>Macrosiphini</taxon>
        <taxon>Macrosiphum</taxon>
    </lineage>
</organism>